<dbReference type="AlphaFoldDB" id="A0A2T0FQ11"/>
<comment type="similarity">
    <text evidence="1">Belongs to the universal ribosomal protein uL29 family.</text>
</comment>
<evidence type="ECO:0000256" key="3">
    <source>
        <dbReference type="ARBA" id="ARBA00023274"/>
    </source>
</evidence>
<dbReference type="Gene3D" id="6.10.250.3450">
    <property type="match status" value="1"/>
</dbReference>
<sequence>MSDIKVKDLRGLSKQELENQLVDLKENLLKLRAKQQSVKAGEIKRVRKSVARTLTILNVSQREAVRELYKSKKYTPKDLRAKKTRAIRRRLSEEEANAKTVKAQKKASAFPKRKYAISA</sequence>
<dbReference type="GeneID" id="36518450"/>
<name>A0A2T0FQ11_9ASCO</name>
<evidence type="ECO:0000256" key="1">
    <source>
        <dbReference type="ARBA" id="ARBA00009254"/>
    </source>
</evidence>
<keyword evidence="5" id="KW-1185">Reference proteome</keyword>
<dbReference type="Proteomes" id="UP000238350">
    <property type="component" value="Unassembled WGS sequence"/>
</dbReference>
<dbReference type="PANTHER" id="PTHR45722:SF2">
    <property type="entry name" value="LARGE RIBOSOMAL SUBUNIT PROTEIN UL29-RELATED"/>
    <property type="match status" value="1"/>
</dbReference>
<dbReference type="Pfam" id="PF00831">
    <property type="entry name" value="Ribosomal_L29"/>
    <property type="match status" value="1"/>
</dbReference>
<dbReference type="SUPFAM" id="SSF46561">
    <property type="entry name" value="Ribosomal protein L29 (L29p)"/>
    <property type="match status" value="1"/>
</dbReference>
<dbReference type="PANTHER" id="PTHR45722">
    <property type="entry name" value="60S RIBOSOMAL PROTEIN L35"/>
    <property type="match status" value="1"/>
</dbReference>
<dbReference type="GO" id="GO:0006412">
    <property type="term" value="P:translation"/>
    <property type="evidence" value="ECO:0007669"/>
    <property type="project" value="InterPro"/>
</dbReference>
<dbReference type="CDD" id="cd00427">
    <property type="entry name" value="Ribosomal_L29_HIP"/>
    <property type="match status" value="1"/>
</dbReference>
<proteinExistence type="inferred from homology"/>
<comment type="caution">
    <text evidence="4">The sequence shown here is derived from an EMBL/GenBank/DDBJ whole genome shotgun (WGS) entry which is preliminary data.</text>
</comment>
<gene>
    <name evidence="4" type="ORF">B9G98_04702</name>
</gene>
<evidence type="ECO:0000313" key="4">
    <source>
        <dbReference type="EMBL" id="PRT57082.1"/>
    </source>
</evidence>
<dbReference type="GO" id="GO:0022625">
    <property type="term" value="C:cytosolic large ribosomal subunit"/>
    <property type="evidence" value="ECO:0007669"/>
    <property type="project" value="InterPro"/>
</dbReference>
<dbReference type="OrthoDB" id="528635at2759"/>
<dbReference type="EMBL" id="NDIQ01000022">
    <property type="protein sequence ID" value="PRT57082.1"/>
    <property type="molecule type" value="Genomic_DNA"/>
</dbReference>
<dbReference type="STRING" id="45607.A0A2T0FQ11"/>
<evidence type="ECO:0000313" key="5">
    <source>
        <dbReference type="Proteomes" id="UP000238350"/>
    </source>
</evidence>
<dbReference type="InterPro" id="IPR045059">
    <property type="entry name" value="Ribosomal_uL29_euk"/>
</dbReference>
<dbReference type="GO" id="GO:0003735">
    <property type="term" value="F:structural constituent of ribosome"/>
    <property type="evidence" value="ECO:0007669"/>
    <property type="project" value="InterPro"/>
</dbReference>
<protein>
    <submittedName>
        <fullName evidence="4">60S ribosomal protein L35-B</fullName>
    </submittedName>
</protein>
<keyword evidence="3" id="KW-0687">Ribonucleoprotein</keyword>
<dbReference type="HAMAP" id="MF_00374">
    <property type="entry name" value="Ribosomal_uL29"/>
    <property type="match status" value="1"/>
</dbReference>
<dbReference type="Gene3D" id="1.10.287.310">
    <property type="match status" value="1"/>
</dbReference>
<keyword evidence="2 4" id="KW-0689">Ribosomal protein</keyword>
<dbReference type="GO" id="GO:0000463">
    <property type="term" value="P:maturation of LSU-rRNA from tricistronic rRNA transcript (SSU-rRNA, 5.8S rRNA, LSU-rRNA)"/>
    <property type="evidence" value="ECO:0007669"/>
    <property type="project" value="InterPro"/>
</dbReference>
<dbReference type="InterPro" id="IPR001854">
    <property type="entry name" value="Ribosomal_uL29"/>
</dbReference>
<dbReference type="GO" id="GO:0003729">
    <property type="term" value="F:mRNA binding"/>
    <property type="evidence" value="ECO:0007669"/>
    <property type="project" value="TreeGrafter"/>
</dbReference>
<dbReference type="NCBIfam" id="TIGR00012">
    <property type="entry name" value="L29"/>
    <property type="match status" value="1"/>
</dbReference>
<accession>A0A2T0FQ11</accession>
<organism evidence="4 5">
    <name type="scientific">Wickerhamiella sorbophila</name>
    <dbReference type="NCBI Taxonomy" id="45607"/>
    <lineage>
        <taxon>Eukaryota</taxon>
        <taxon>Fungi</taxon>
        <taxon>Dikarya</taxon>
        <taxon>Ascomycota</taxon>
        <taxon>Saccharomycotina</taxon>
        <taxon>Dipodascomycetes</taxon>
        <taxon>Dipodascales</taxon>
        <taxon>Trichomonascaceae</taxon>
        <taxon>Wickerhamiella</taxon>
    </lineage>
</organism>
<dbReference type="RefSeq" id="XP_024667027.1">
    <property type="nucleotide sequence ID" value="XM_024811259.1"/>
</dbReference>
<dbReference type="FunFam" id="6.10.250.3450:FF:000001">
    <property type="entry name" value="60S ribosomal protein L35"/>
    <property type="match status" value="1"/>
</dbReference>
<dbReference type="InterPro" id="IPR036049">
    <property type="entry name" value="Ribosomal_uL29_sf"/>
</dbReference>
<reference evidence="4 5" key="1">
    <citation type="submission" date="2017-04" db="EMBL/GenBank/DDBJ databases">
        <title>Genome sequencing of [Candida] sorbophila.</title>
        <authorList>
            <person name="Ahn J.O."/>
        </authorList>
    </citation>
    <scope>NUCLEOTIDE SEQUENCE [LARGE SCALE GENOMIC DNA]</scope>
    <source>
        <strain evidence="4 5">DS02</strain>
    </source>
</reference>
<evidence type="ECO:0000256" key="2">
    <source>
        <dbReference type="ARBA" id="ARBA00022980"/>
    </source>
</evidence>